<feature type="compositionally biased region" description="Acidic residues" evidence="2">
    <location>
        <begin position="197"/>
        <end position="208"/>
    </location>
</feature>
<evidence type="ECO:0000313" key="4">
    <source>
        <dbReference type="Proteomes" id="UP000186817"/>
    </source>
</evidence>
<feature type="compositionally biased region" description="Polar residues" evidence="2">
    <location>
        <begin position="306"/>
        <end position="315"/>
    </location>
</feature>
<dbReference type="AlphaFoldDB" id="A0A1Q9D4F0"/>
<name>A0A1Q9D4F0_SYMMI</name>
<feature type="compositionally biased region" description="Basic and acidic residues" evidence="2">
    <location>
        <begin position="365"/>
        <end position="376"/>
    </location>
</feature>
<evidence type="ECO:0000313" key="3">
    <source>
        <dbReference type="EMBL" id="OLP90061.1"/>
    </source>
</evidence>
<feature type="compositionally biased region" description="Low complexity" evidence="2">
    <location>
        <begin position="349"/>
        <end position="361"/>
    </location>
</feature>
<feature type="compositionally biased region" description="Basic and acidic residues" evidence="2">
    <location>
        <begin position="385"/>
        <end position="395"/>
    </location>
</feature>
<keyword evidence="4" id="KW-1185">Reference proteome</keyword>
<feature type="compositionally biased region" description="Basic and acidic residues" evidence="2">
    <location>
        <begin position="422"/>
        <end position="437"/>
    </location>
</feature>
<proteinExistence type="predicted"/>
<accession>A0A1Q9D4F0</accession>
<evidence type="ECO:0000256" key="1">
    <source>
        <dbReference type="SAM" id="Coils"/>
    </source>
</evidence>
<sequence length="522" mass="59002">MQMASASGYGEDASKPSFLRPAFDVTPAMRQAERALADDRPFDPDVRPSVAQPTDLRPPSASGERSRALSQGFVKISEIEATKRLNDSLEQENADLEAEVADLLRQNLQLRDNIARMELALGRKSDAEETQAKEDPVLGSKDPSVRKRGCRSPCSEGAMAPAGLDLSLEEVIKTSKGDGRGKGKKQEAAQETKAEKEEEINLDMSLDELIEKEYVPAKGRGKGKKDESWDNSWQPERAPKGKSWDASDWSYEKPKNAGSSWKDSWKDTDKWKPAGGGAKWKQEETWKEPDTWKKNDWKKADGWKTDWSSQSQGKQDWSGGAGSGKWDDDWKAPKSSKSQDWGYGATKASWGSSSQSWQSQSTRVVEGRGWSDHRSAAESVWTRPAKTESEREERWNSMAPHSYSDVRDRRFATWRDDRREHDYRDNGYDARDRREPDSQWPRGRSRSPPRRYYDDVPRGSMILVENIPPGKDGTARISFDRPQDAKKAVATFDHGELNGAQDMKTRSCAFVRCRHIDRAFAM</sequence>
<evidence type="ECO:0008006" key="5">
    <source>
        <dbReference type="Google" id="ProtNLM"/>
    </source>
</evidence>
<dbReference type="EMBL" id="LSRX01000730">
    <property type="protein sequence ID" value="OLP90061.1"/>
    <property type="molecule type" value="Genomic_DNA"/>
</dbReference>
<feature type="compositionally biased region" description="Basic and acidic residues" evidence="2">
    <location>
        <begin position="280"/>
        <end position="304"/>
    </location>
</feature>
<feature type="region of interest" description="Disordered" evidence="2">
    <location>
        <begin position="422"/>
        <end position="455"/>
    </location>
</feature>
<gene>
    <name evidence="3" type="ORF">AK812_SmicGene28415</name>
</gene>
<feature type="compositionally biased region" description="Basic and acidic residues" evidence="2">
    <location>
        <begin position="122"/>
        <end position="136"/>
    </location>
</feature>
<feature type="compositionally biased region" description="Basic and acidic residues" evidence="2">
    <location>
        <begin position="237"/>
        <end position="255"/>
    </location>
</feature>
<protein>
    <recommendedName>
        <fullName evidence="5">RRM domain-containing protein</fullName>
    </recommendedName>
</protein>
<dbReference type="OrthoDB" id="422513at2759"/>
<evidence type="ECO:0000256" key="2">
    <source>
        <dbReference type="SAM" id="MobiDB-lite"/>
    </source>
</evidence>
<feature type="region of interest" description="Disordered" evidence="2">
    <location>
        <begin position="1"/>
        <end position="69"/>
    </location>
</feature>
<keyword evidence="1" id="KW-0175">Coiled coil</keyword>
<comment type="caution">
    <text evidence="3">The sequence shown here is derived from an EMBL/GenBank/DDBJ whole genome shotgun (WGS) entry which is preliminary data.</text>
</comment>
<feature type="compositionally biased region" description="Basic and acidic residues" evidence="2">
    <location>
        <begin position="170"/>
        <end position="196"/>
    </location>
</feature>
<feature type="compositionally biased region" description="Basic and acidic residues" evidence="2">
    <location>
        <begin position="263"/>
        <end position="272"/>
    </location>
</feature>
<dbReference type="Proteomes" id="UP000186817">
    <property type="component" value="Unassembled WGS sequence"/>
</dbReference>
<feature type="region of interest" description="Disordered" evidence="2">
    <location>
        <begin position="122"/>
        <end position="402"/>
    </location>
</feature>
<feature type="coiled-coil region" evidence="1">
    <location>
        <begin position="79"/>
        <end position="120"/>
    </location>
</feature>
<organism evidence="3 4">
    <name type="scientific">Symbiodinium microadriaticum</name>
    <name type="common">Dinoflagellate</name>
    <name type="synonym">Zooxanthella microadriatica</name>
    <dbReference type="NCBI Taxonomy" id="2951"/>
    <lineage>
        <taxon>Eukaryota</taxon>
        <taxon>Sar</taxon>
        <taxon>Alveolata</taxon>
        <taxon>Dinophyceae</taxon>
        <taxon>Suessiales</taxon>
        <taxon>Symbiodiniaceae</taxon>
        <taxon>Symbiodinium</taxon>
    </lineage>
</organism>
<feature type="compositionally biased region" description="Basic and acidic residues" evidence="2">
    <location>
        <begin position="31"/>
        <end position="46"/>
    </location>
</feature>
<reference evidence="3 4" key="1">
    <citation type="submission" date="2016-02" db="EMBL/GenBank/DDBJ databases">
        <title>Genome analysis of coral dinoflagellate symbionts highlights evolutionary adaptations to a symbiotic lifestyle.</title>
        <authorList>
            <person name="Aranda M."/>
            <person name="Li Y."/>
            <person name="Liew Y.J."/>
            <person name="Baumgarten S."/>
            <person name="Simakov O."/>
            <person name="Wilson M."/>
            <person name="Piel J."/>
            <person name="Ashoor H."/>
            <person name="Bougouffa S."/>
            <person name="Bajic V.B."/>
            <person name="Ryu T."/>
            <person name="Ravasi T."/>
            <person name="Bayer T."/>
            <person name="Micklem G."/>
            <person name="Kim H."/>
            <person name="Bhak J."/>
            <person name="Lajeunesse T.C."/>
            <person name="Voolstra C.R."/>
        </authorList>
    </citation>
    <scope>NUCLEOTIDE SEQUENCE [LARGE SCALE GENOMIC DNA]</scope>
    <source>
        <strain evidence="3 4">CCMP2467</strain>
    </source>
</reference>